<feature type="non-terminal residue" evidence="8">
    <location>
        <position position="1"/>
    </location>
</feature>
<dbReference type="PANTHER" id="PTHR48111:SF1">
    <property type="entry name" value="TWO-COMPONENT RESPONSE REGULATOR ORR33"/>
    <property type="match status" value="1"/>
</dbReference>
<dbReference type="CDD" id="cd17574">
    <property type="entry name" value="REC_OmpR"/>
    <property type="match status" value="1"/>
</dbReference>
<keyword evidence="9" id="KW-1185">Reference proteome</keyword>
<dbReference type="InterPro" id="IPR001789">
    <property type="entry name" value="Sig_transdc_resp-reg_receiver"/>
</dbReference>
<keyword evidence="1 6" id="KW-0597">Phosphoprotein</keyword>
<feature type="non-terminal residue" evidence="8">
    <location>
        <position position="171"/>
    </location>
</feature>
<organism evidence="8 9">
    <name type="scientific">Haematococcus lacustris</name>
    <name type="common">Green alga</name>
    <name type="synonym">Haematococcus pluvialis</name>
    <dbReference type="NCBI Taxonomy" id="44745"/>
    <lineage>
        <taxon>Eukaryota</taxon>
        <taxon>Viridiplantae</taxon>
        <taxon>Chlorophyta</taxon>
        <taxon>core chlorophytes</taxon>
        <taxon>Chlorophyceae</taxon>
        <taxon>CS clade</taxon>
        <taxon>Chlamydomonadales</taxon>
        <taxon>Haematococcaceae</taxon>
        <taxon>Haematococcus</taxon>
    </lineage>
</organism>
<evidence type="ECO:0000313" key="9">
    <source>
        <dbReference type="Proteomes" id="UP000485058"/>
    </source>
</evidence>
<keyword evidence="3" id="KW-0805">Transcription regulation</keyword>
<dbReference type="GO" id="GO:0000156">
    <property type="term" value="F:phosphorelay response regulator activity"/>
    <property type="evidence" value="ECO:0007669"/>
    <property type="project" value="TreeGrafter"/>
</dbReference>
<feature type="modified residue" description="4-aspartylphosphate" evidence="6">
    <location>
        <position position="50"/>
    </location>
</feature>
<dbReference type="Gene3D" id="3.40.50.2300">
    <property type="match status" value="1"/>
</dbReference>
<evidence type="ECO:0000259" key="7">
    <source>
        <dbReference type="PROSITE" id="PS50110"/>
    </source>
</evidence>
<name>A0A699ZWP5_HAELA</name>
<dbReference type="GO" id="GO:0006355">
    <property type="term" value="P:regulation of DNA-templated transcription"/>
    <property type="evidence" value="ECO:0007669"/>
    <property type="project" value="TreeGrafter"/>
</dbReference>
<protein>
    <recommendedName>
        <fullName evidence="7">Response regulatory domain-containing protein</fullName>
    </recommendedName>
</protein>
<evidence type="ECO:0000256" key="3">
    <source>
        <dbReference type="ARBA" id="ARBA00023015"/>
    </source>
</evidence>
<feature type="domain" description="Response regulatory" evidence="7">
    <location>
        <begin position="1"/>
        <end position="117"/>
    </location>
</feature>
<reference evidence="8 9" key="1">
    <citation type="submission" date="2020-02" db="EMBL/GenBank/DDBJ databases">
        <title>Draft genome sequence of Haematococcus lacustris strain NIES-144.</title>
        <authorList>
            <person name="Morimoto D."/>
            <person name="Nakagawa S."/>
            <person name="Yoshida T."/>
            <person name="Sawayama S."/>
        </authorList>
    </citation>
    <scope>NUCLEOTIDE SEQUENCE [LARGE SCALE GENOMIC DNA]</scope>
    <source>
        <strain evidence="8 9">NIES-144</strain>
    </source>
</reference>
<dbReference type="EMBL" id="BLLF01002094">
    <property type="protein sequence ID" value="GFH22668.1"/>
    <property type="molecule type" value="Genomic_DNA"/>
</dbReference>
<dbReference type="SUPFAM" id="SSF52172">
    <property type="entry name" value="CheY-like"/>
    <property type="match status" value="1"/>
</dbReference>
<accession>A0A699ZWP5</accession>
<comment type="caution">
    <text evidence="8">The sequence shown here is derived from an EMBL/GenBank/DDBJ whole genome shotgun (WGS) entry which is preliminary data.</text>
</comment>
<keyword evidence="5" id="KW-0804">Transcription</keyword>
<evidence type="ECO:0000256" key="1">
    <source>
        <dbReference type="ARBA" id="ARBA00022553"/>
    </source>
</evidence>
<dbReference type="Proteomes" id="UP000485058">
    <property type="component" value="Unassembled WGS sequence"/>
</dbReference>
<dbReference type="InterPro" id="IPR039420">
    <property type="entry name" value="WalR-like"/>
</dbReference>
<evidence type="ECO:0000313" key="8">
    <source>
        <dbReference type="EMBL" id="GFH22668.1"/>
    </source>
</evidence>
<dbReference type="GO" id="GO:0032993">
    <property type="term" value="C:protein-DNA complex"/>
    <property type="evidence" value="ECO:0007669"/>
    <property type="project" value="TreeGrafter"/>
</dbReference>
<dbReference type="AlphaFoldDB" id="A0A699ZWP5"/>
<sequence>MSVDDDIINQVVAEQLLTAQNWRMVKAHDGRTCLDMIEAAQVLPDLLLLDVMMPGMSGYEVCTRLRKKYSSALLPIIMVSACCAEKDVVQAFRSGADDYVMKPYKRTELTERIKAHIRARDAAKGFDDLAARVLEGTSSSVEGRDPGHTLLAYPACLLLVTKLAGLAARLH</sequence>
<proteinExistence type="predicted"/>
<keyword evidence="4" id="KW-0238">DNA-binding</keyword>
<evidence type="ECO:0000256" key="5">
    <source>
        <dbReference type="ARBA" id="ARBA00023163"/>
    </source>
</evidence>
<dbReference type="SMART" id="SM00448">
    <property type="entry name" value="REC"/>
    <property type="match status" value="1"/>
</dbReference>
<evidence type="ECO:0000256" key="4">
    <source>
        <dbReference type="ARBA" id="ARBA00023125"/>
    </source>
</evidence>
<dbReference type="GO" id="GO:0000976">
    <property type="term" value="F:transcription cis-regulatory region binding"/>
    <property type="evidence" value="ECO:0007669"/>
    <property type="project" value="TreeGrafter"/>
</dbReference>
<dbReference type="PROSITE" id="PS50110">
    <property type="entry name" value="RESPONSE_REGULATORY"/>
    <property type="match status" value="1"/>
</dbReference>
<dbReference type="Pfam" id="PF00072">
    <property type="entry name" value="Response_reg"/>
    <property type="match status" value="1"/>
</dbReference>
<dbReference type="PANTHER" id="PTHR48111">
    <property type="entry name" value="REGULATOR OF RPOS"/>
    <property type="match status" value="1"/>
</dbReference>
<dbReference type="InterPro" id="IPR011006">
    <property type="entry name" value="CheY-like_superfamily"/>
</dbReference>
<dbReference type="GO" id="GO:0005829">
    <property type="term" value="C:cytosol"/>
    <property type="evidence" value="ECO:0007669"/>
    <property type="project" value="TreeGrafter"/>
</dbReference>
<gene>
    <name evidence="8" type="ORF">HaLaN_20168</name>
</gene>
<evidence type="ECO:0000256" key="6">
    <source>
        <dbReference type="PROSITE-ProRule" id="PRU00169"/>
    </source>
</evidence>
<evidence type="ECO:0000256" key="2">
    <source>
        <dbReference type="ARBA" id="ARBA00023012"/>
    </source>
</evidence>
<keyword evidence="2" id="KW-0902">Two-component regulatory system</keyword>